<keyword evidence="1" id="KW-0812">Transmembrane</keyword>
<keyword evidence="1" id="KW-0472">Membrane</keyword>
<proteinExistence type="predicted"/>
<dbReference type="Proteomes" id="UP000008493">
    <property type="component" value="Unassembled WGS sequence"/>
</dbReference>
<keyword evidence="1" id="KW-1133">Transmembrane helix</keyword>
<sequence>MVATESAAEARLRDARAKQHPNYHSCDSLTEWPFHFRESSCVVHAAREEFQAFQSDPTLLPTTRVGSDPMDCELGYYHRLAPKTHIGLLCLVIIWLLPLGIILSGGTSYLTLSAYSSIQTTSFEPLTWENMKRAEHCLRFKTRKYMAKSVGNSPGRGGVIECEASSAEIHGVTLHPDYCENLGLWSGIWGNWVIDFDEPDCETNWVNFTDEGCQSTTGRRRLTATLDRFNPDDRWLIMCSTTPPHYELNGKNLPFPSKCQQGTDAVIGIWDISDHGCPSSAALTP</sequence>
<evidence type="ECO:0000313" key="2">
    <source>
        <dbReference type="EMBL" id="EKM76058.1"/>
    </source>
</evidence>
<feature type="transmembrane region" description="Helical" evidence="1">
    <location>
        <begin position="86"/>
        <end position="112"/>
    </location>
</feature>
<dbReference type="OMA" id="APKTHIG"/>
<dbReference type="GeneID" id="18827471"/>
<name>K5WZ04_AGABU</name>
<dbReference type="KEGG" id="abp:AGABI1DRAFT131577"/>
<evidence type="ECO:0000256" key="1">
    <source>
        <dbReference type="SAM" id="Phobius"/>
    </source>
</evidence>
<dbReference type="OrthoDB" id="3153758at2759"/>
<keyword evidence="3" id="KW-1185">Reference proteome</keyword>
<evidence type="ECO:0000313" key="3">
    <source>
        <dbReference type="Proteomes" id="UP000008493"/>
    </source>
</evidence>
<reference evidence="3" key="1">
    <citation type="journal article" date="2012" name="Proc. Natl. Acad. Sci. U.S.A.">
        <title>Genome sequence of the button mushroom Agaricus bisporus reveals mechanisms governing adaptation to a humic-rich ecological niche.</title>
        <authorList>
            <person name="Morin E."/>
            <person name="Kohler A."/>
            <person name="Baker A.R."/>
            <person name="Foulongne-Oriol M."/>
            <person name="Lombard V."/>
            <person name="Nagy L.G."/>
            <person name="Ohm R.A."/>
            <person name="Patyshakuliyeva A."/>
            <person name="Brun A."/>
            <person name="Aerts A.L."/>
            <person name="Bailey A.M."/>
            <person name="Billette C."/>
            <person name="Coutinho P.M."/>
            <person name="Deakin G."/>
            <person name="Doddapaneni H."/>
            <person name="Floudas D."/>
            <person name="Grimwood J."/>
            <person name="Hilden K."/>
            <person name="Kuees U."/>
            <person name="LaButti K.M."/>
            <person name="Lapidus A."/>
            <person name="Lindquist E.A."/>
            <person name="Lucas S.M."/>
            <person name="Murat C."/>
            <person name="Riley R.W."/>
            <person name="Salamov A.A."/>
            <person name="Schmutz J."/>
            <person name="Subramanian V."/>
            <person name="Woesten H.A.B."/>
            <person name="Xu J."/>
            <person name="Eastwood D.C."/>
            <person name="Foster G.D."/>
            <person name="Sonnenberg A.S."/>
            <person name="Cullen D."/>
            <person name="de Vries R.P."/>
            <person name="Lundell T."/>
            <person name="Hibbett D.S."/>
            <person name="Henrissat B."/>
            <person name="Burton K.S."/>
            <person name="Kerrigan R.W."/>
            <person name="Challen M.P."/>
            <person name="Grigoriev I.V."/>
            <person name="Martin F."/>
        </authorList>
    </citation>
    <scope>NUCLEOTIDE SEQUENCE [LARGE SCALE GENOMIC DNA]</scope>
    <source>
        <strain evidence="3">JB137-S8 / ATCC MYA-4627 / FGSC 10392</strain>
    </source>
</reference>
<accession>K5WZ04</accession>
<dbReference type="RefSeq" id="XP_007333231.1">
    <property type="nucleotide sequence ID" value="XM_007333169.1"/>
</dbReference>
<gene>
    <name evidence="2" type="ORF">AGABI1DRAFT_131577</name>
</gene>
<dbReference type="InParanoid" id="K5WZ04"/>
<dbReference type="eggNOG" id="ENOG502T02C">
    <property type="taxonomic scope" value="Eukaryota"/>
</dbReference>
<dbReference type="EMBL" id="JH971405">
    <property type="protein sequence ID" value="EKM76058.1"/>
    <property type="molecule type" value="Genomic_DNA"/>
</dbReference>
<organism evidence="2 3">
    <name type="scientific">Agaricus bisporus var. burnettii (strain JB137-S8 / ATCC MYA-4627 / FGSC 10392)</name>
    <name type="common">White button mushroom</name>
    <dbReference type="NCBI Taxonomy" id="597362"/>
    <lineage>
        <taxon>Eukaryota</taxon>
        <taxon>Fungi</taxon>
        <taxon>Dikarya</taxon>
        <taxon>Basidiomycota</taxon>
        <taxon>Agaricomycotina</taxon>
        <taxon>Agaricomycetes</taxon>
        <taxon>Agaricomycetidae</taxon>
        <taxon>Agaricales</taxon>
        <taxon>Agaricineae</taxon>
        <taxon>Agaricaceae</taxon>
        <taxon>Agaricus</taxon>
    </lineage>
</organism>
<dbReference type="AlphaFoldDB" id="K5WZ04"/>
<protein>
    <submittedName>
        <fullName evidence="2">Uncharacterized protein</fullName>
    </submittedName>
</protein>
<dbReference type="HOGENOM" id="CLU_976502_0_0_1"/>